<evidence type="ECO:0000259" key="3">
    <source>
        <dbReference type="PROSITE" id="PS50987"/>
    </source>
</evidence>
<dbReference type="PROSITE" id="PS50987">
    <property type="entry name" value="HTH_ARSR_2"/>
    <property type="match status" value="1"/>
</dbReference>
<protein>
    <submittedName>
        <fullName evidence="4">Metalloregulator ArsR/SmtB family transcription factor</fullName>
    </submittedName>
</protein>
<feature type="region of interest" description="Disordered" evidence="2">
    <location>
        <begin position="145"/>
        <end position="169"/>
    </location>
</feature>
<dbReference type="CDD" id="cd16345">
    <property type="entry name" value="LMWP_ArsC"/>
    <property type="match status" value="1"/>
</dbReference>
<dbReference type="SMART" id="SM00418">
    <property type="entry name" value="HTH_ARSR"/>
    <property type="match status" value="1"/>
</dbReference>
<dbReference type="Gene3D" id="1.10.10.10">
    <property type="entry name" value="Winged helix-like DNA-binding domain superfamily/Winged helix DNA-binding domain"/>
    <property type="match status" value="1"/>
</dbReference>
<dbReference type="CDD" id="cd00090">
    <property type="entry name" value="HTH_ARSR"/>
    <property type="match status" value="1"/>
</dbReference>
<dbReference type="EMBL" id="PJAI02000002">
    <property type="protein sequence ID" value="TYK66929.1"/>
    <property type="molecule type" value="Genomic_DNA"/>
</dbReference>
<feature type="domain" description="HTH arsR-type" evidence="3">
    <location>
        <begin position="177"/>
        <end position="272"/>
    </location>
</feature>
<keyword evidence="5" id="KW-1185">Reference proteome</keyword>
<reference evidence="4 5" key="1">
    <citation type="submission" date="2019-08" db="EMBL/GenBank/DDBJ databases">
        <title>Microbe sample from Colwellia echini.</title>
        <authorList>
            <person name="Christiansen L."/>
            <person name="Pathiraja D."/>
            <person name="Schultz-Johansen M."/>
            <person name="Choi I.-G."/>
            <person name="Stougaard P."/>
        </authorList>
    </citation>
    <scope>NUCLEOTIDE SEQUENCE [LARGE SCALE GENOMIC DNA]</scope>
    <source>
        <strain evidence="4 5">A3</strain>
    </source>
</reference>
<dbReference type="PANTHER" id="PTHR43428:SF1">
    <property type="entry name" value="ARSENATE REDUCTASE"/>
    <property type="match status" value="1"/>
</dbReference>
<dbReference type="InterPro" id="IPR036196">
    <property type="entry name" value="Ptyr_pPase_sf"/>
</dbReference>
<organism evidence="4 5">
    <name type="scientific">Colwellia echini</name>
    <dbReference type="NCBI Taxonomy" id="1982103"/>
    <lineage>
        <taxon>Bacteria</taxon>
        <taxon>Pseudomonadati</taxon>
        <taxon>Pseudomonadota</taxon>
        <taxon>Gammaproteobacteria</taxon>
        <taxon>Alteromonadales</taxon>
        <taxon>Colwelliaceae</taxon>
        <taxon>Colwellia</taxon>
    </lineage>
</organism>
<dbReference type="RefSeq" id="WP_101344412.1">
    <property type="nucleotide sequence ID" value="NZ_PJAI02000002.1"/>
</dbReference>
<dbReference type="InterPro" id="IPR023485">
    <property type="entry name" value="Ptyr_pPase"/>
</dbReference>
<evidence type="ECO:0000313" key="4">
    <source>
        <dbReference type="EMBL" id="TYK66929.1"/>
    </source>
</evidence>
<dbReference type="InterPro" id="IPR011991">
    <property type="entry name" value="ArsR-like_HTH"/>
</dbReference>
<dbReference type="InterPro" id="IPR001845">
    <property type="entry name" value="HTH_ArsR_DNA-bd_dom"/>
</dbReference>
<evidence type="ECO:0000256" key="1">
    <source>
        <dbReference type="ARBA" id="ARBA00022849"/>
    </source>
</evidence>
<dbReference type="NCBIfam" id="NF033788">
    <property type="entry name" value="HTH_metalloreg"/>
    <property type="match status" value="1"/>
</dbReference>
<keyword evidence="1" id="KW-0059">Arsenical resistance</keyword>
<name>A0ABY3N0J3_9GAMM</name>
<dbReference type="InterPro" id="IPR036388">
    <property type="entry name" value="WH-like_DNA-bd_sf"/>
</dbReference>
<comment type="caution">
    <text evidence="4">The sequence shown here is derived from an EMBL/GenBank/DDBJ whole genome shotgun (WGS) entry which is preliminary data.</text>
</comment>
<dbReference type="InterPro" id="IPR036390">
    <property type="entry name" value="WH_DNA-bd_sf"/>
</dbReference>
<evidence type="ECO:0000256" key="2">
    <source>
        <dbReference type="SAM" id="MobiDB-lite"/>
    </source>
</evidence>
<dbReference type="SUPFAM" id="SSF52788">
    <property type="entry name" value="Phosphotyrosine protein phosphatases I"/>
    <property type="match status" value="1"/>
</dbReference>
<dbReference type="Pfam" id="PF01451">
    <property type="entry name" value="LMWPc"/>
    <property type="match status" value="1"/>
</dbReference>
<dbReference type="Gene3D" id="3.40.50.2300">
    <property type="match status" value="1"/>
</dbReference>
<proteinExistence type="predicted"/>
<dbReference type="SMART" id="SM00226">
    <property type="entry name" value="LMWPc"/>
    <property type="match status" value="1"/>
</dbReference>
<dbReference type="PANTHER" id="PTHR43428">
    <property type="entry name" value="ARSENATE REDUCTASE"/>
    <property type="match status" value="1"/>
</dbReference>
<dbReference type="PRINTS" id="PR00778">
    <property type="entry name" value="HTHARSR"/>
</dbReference>
<feature type="compositionally biased region" description="Polar residues" evidence="2">
    <location>
        <begin position="152"/>
        <end position="163"/>
    </location>
</feature>
<gene>
    <name evidence="4" type="ORF">CWS31_003880</name>
</gene>
<sequence>MKKSTQLKSKVLFLCTGNSARSQMAEALLKHKAGNKFEVHSAGTLPEQVDDRAIEALSKFGLNSSDLISKDVSTFTGQHFDYVITLCDKANTECRDYPNAKKQLAWDFPDPKDRAGSNPFSVTLNELNNRLSMFLLVEDKALRHKTTPPLDQENSSTASVNKSQENESELKVFDSNDDNLIDFIPTDFFKCLTDQIRLKTLMLAHYHGELCVCELMESLDEDCQPKVSRNLSVLKRARVIIDRKHGQWVFYRINPDLPLWAKSIIAQTTENNISLISEELMRLNYMKNRPERSSFCK</sequence>
<dbReference type="Proteomes" id="UP000815846">
    <property type="component" value="Unassembled WGS sequence"/>
</dbReference>
<accession>A0ABY3N0J3</accession>
<evidence type="ECO:0000313" key="5">
    <source>
        <dbReference type="Proteomes" id="UP000815846"/>
    </source>
</evidence>
<dbReference type="SUPFAM" id="SSF46785">
    <property type="entry name" value="Winged helix' DNA-binding domain"/>
    <property type="match status" value="1"/>
</dbReference>